<name>A0A4R8MHL7_9FLAO</name>
<dbReference type="SMART" id="SM01034">
    <property type="entry name" value="BLUF"/>
    <property type="match status" value="1"/>
</dbReference>
<gene>
    <name evidence="2" type="ORF">DFQ06_0091</name>
</gene>
<dbReference type="PROSITE" id="PS50925">
    <property type="entry name" value="BLUF"/>
    <property type="match status" value="1"/>
</dbReference>
<dbReference type="GO" id="GO:0071949">
    <property type="term" value="F:FAD binding"/>
    <property type="evidence" value="ECO:0007669"/>
    <property type="project" value="InterPro"/>
</dbReference>
<feature type="domain" description="BLUF" evidence="1">
    <location>
        <begin position="3"/>
        <end position="94"/>
    </location>
</feature>
<protein>
    <submittedName>
        <fullName evidence="2">FAD-dependent sensor of blue light</fullName>
    </submittedName>
</protein>
<accession>A0A4R8MHL7</accession>
<dbReference type="AlphaFoldDB" id="A0A4R8MHL7"/>
<dbReference type="EMBL" id="SORL01000001">
    <property type="protein sequence ID" value="TDY65487.1"/>
    <property type="molecule type" value="Genomic_DNA"/>
</dbReference>
<sequence>MTLRRLIYSSQAVKQFTKRQLLDLLHDSRGFNAIDNISGVLMHKHGYFLQIIEGEPEVIDDLLVRLRKDTRHKDLKIIHDSTVQDRLFTNWAMGCVDFDDAELSMLPGFRTDLTDPEVIEELIKHLPEVATLLRENFVDQ</sequence>
<dbReference type="Pfam" id="PF04940">
    <property type="entry name" value="BLUF"/>
    <property type="match status" value="1"/>
</dbReference>
<dbReference type="SUPFAM" id="SSF54975">
    <property type="entry name" value="Acylphosphatase/BLUF domain-like"/>
    <property type="match status" value="1"/>
</dbReference>
<dbReference type="InterPro" id="IPR036046">
    <property type="entry name" value="Acylphosphatase-like_dom_sf"/>
</dbReference>
<dbReference type="Gene3D" id="3.30.70.100">
    <property type="match status" value="1"/>
</dbReference>
<organism evidence="2 3">
    <name type="scientific">Algibacter lectus</name>
    <dbReference type="NCBI Taxonomy" id="221126"/>
    <lineage>
        <taxon>Bacteria</taxon>
        <taxon>Pseudomonadati</taxon>
        <taxon>Bacteroidota</taxon>
        <taxon>Flavobacteriia</taxon>
        <taxon>Flavobacteriales</taxon>
        <taxon>Flavobacteriaceae</taxon>
        <taxon>Algibacter</taxon>
    </lineage>
</organism>
<dbReference type="InterPro" id="IPR007024">
    <property type="entry name" value="BLUF_domain"/>
</dbReference>
<dbReference type="RefSeq" id="WP_133965397.1">
    <property type="nucleotide sequence ID" value="NZ_SORL01000001.1"/>
</dbReference>
<evidence type="ECO:0000313" key="3">
    <source>
        <dbReference type="Proteomes" id="UP000294824"/>
    </source>
</evidence>
<keyword evidence="3" id="KW-1185">Reference proteome</keyword>
<reference evidence="2 3" key="1">
    <citation type="submission" date="2019-03" db="EMBL/GenBank/DDBJ databases">
        <title>Genomic Encyclopedia of Type Strains, Phase III (KMG-III): the genomes of soil and plant-associated and newly described type strains.</title>
        <authorList>
            <person name="Whitman W."/>
        </authorList>
    </citation>
    <scope>NUCLEOTIDE SEQUENCE [LARGE SCALE GENOMIC DNA]</scope>
    <source>
        <strain evidence="2 3">CECT 8301</strain>
    </source>
</reference>
<comment type="caution">
    <text evidence="2">The sequence shown here is derived from an EMBL/GenBank/DDBJ whole genome shotgun (WGS) entry which is preliminary data.</text>
</comment>
<proteinExistence type="predicted"/>
<dbReference type="Proteomes" id="UP000294824">
    <property type="component" value="Unassembled WGS sequence"/>
</dbReference>
<dbReference type="GO" id="GO:0009882">
    <property type="term" value="F:blue light photoreceptor activity"/>
    <property type="evidence" value="ECO:0007669"/>
    <property type="project" value="InterPro"/>
</dbReference>
<evidence type="ECO:0000259" key="1">
    <source>
        <dbReference type="PROSITE" id="PS50925"/>
    </source>
</evidence>
<evidence type="ECO:0000313" key="2">
    <source>
        <dbReference type="EMBL" id="TDY65487.1"/>
    </source>
</evidence>